<comment type="caution">
    <text evidence="2">The sequence shown here is derived from an EMBL/GenBank/DDBJ whole genome shotgun (WGS) entry which is preliminary data.</text>
</comment>
<dbReference type="AlphaFoldDB" id="A0A0W0FRC0"/>
<sequence>MHLSLPLISLAAIFGVAQAVDNRLLFEVPAGETVEEFSPKFQDSCSTWGPAIDQGLTLQTIYVNPGDFRGQNADTQVKLICSYHNDETGATITFTKDVAEDLGATLL</sequence>
<dbReference type="Proteomes" id="UP000054988">
    <property type="component" value="Unassembled WGS sequence"/>
</dbReference>
<feature type="signal peptide" evidence="1">
    <location>
        <begin position="1"/>
        <end position="19"/>
    </location>
</feature>
<gene>
    <name evidence="2" type="ORF">WG66_8719</name>
</gene>
<protein>
    <submittedName>
        <fullName evidence="2">Uncharacterized protein</fullName>
    </submittedName>
</protein>
<evidence type="ECO:0000313" key="3">
    <source>
        <dbReference type="Proteomes" id="UP000054988"/>
    </source>
</evidence>
<keyword evidence="1" id="KW-0732">Signal</keyword>
<accession>A0A0W0FRC0</accession>
<dbReference type="EMBL" id="LATX01001734">
    <property type="protein sequence ID" value="KTB38714.1"/>
    <property type="molecule type" value="Genomic_DNA"/>
</dbReference>
<evidence type="ECO:0000256" key="1">
    <source>
        <dbReference type="SAM" id="SignalP"/>
    </source>
</evidence>
<organism evidence="2 3">
    <name type="scientific">Moniliophthora roreri</name>
    <name type="common">Frosty pod rot fungus</name>
    <name type="synonym">Monilia roreri</name>
    <dbReference type="NCBI Taxonomy" id="221103"/>
    <lineage>
        <taxon>Eukaryota</taxon>
        <taxon>Fungi</taxon>
        <taxon>Dikarya</taxon>
        <taxon>Basidiomycota</taxon>
        <taxon>Agaricomycotina</taxon>
        <taxon>Agaricomycetes</taxon>
        <taxon>Agaricomycetidae</taxon>
        <taxon>Agaricales</taxon>
        <taxon>Marasmiineae</taxon>
        <taxon>Marasmiaceae</taxon>
        <taxon>Moniliophthora</taxon>
    </lineage>
</organism>
<proteinExistence type="predicted"/>
<feature type="chain" id="PRO_5006902029" evidence="1">
    <location>
        <begin position="20"/>
        <end position="107"/>
    </location>
</feature>
<reference evidence="2 3" key="1">
    <citation type="submission" date="2015-12" db="EMBL/GenBank/DDBJ databases">
        <title>Draft genome sequence of Moniliophthora roreri, the causal agent of frosty pod rot of cacao.</title>
        <authorList>
            <person name="Aime M.C."/>
            <person name="Diaz-Valderrama J.R."/>
            <person name="Kijpornyongpan T."/>
            <person name="Phillips-Mora W."/>
        </authorList>
    </citation>
    <scope>NUCLEOTIDE SEQUENCE [LARGE SCALE GENOMIC DNA]</scope>
    <source>
        <strain evidence="2 3">MCA 2952</strain>
    </source>
</reference>
<name>A0A0W0FRC0_MONRR</name>
<evidence type="ECO:0000313" key="2">
    <source>
        <dbReference type="EMBL" id="KTB38714.1"/>
    </source>
</evidence>